<keyword evidence="7" id="KW-1185">Reference proteome</keyword>
<organism evidence="6 7">
    <name type="scientific">Pseudonocardia spirodelae</name>
    <dbReference type="NCBI Taxonomy" id="3133431"/>
    <lineage>
        <taxon>Bacteria</taxon>
        <taxon>Bacillati</taxon>
        <taxon>Actinomycetota</taxon>
        <taxon>Actinomycetes</taxon>
        <taxon>Pseudonocardiales</taxon>
        <taxon>Pseudonocardiaceae</taxon>
        <taxon>Pseudonocardia</taxon>
    </lineage>
</organism>
<sequence length="267" mass="27399">MAEPWTPAAPAVAFVLTGAEFDVVWEHLGLGATPAALRLPSPGRTLAERRRIAEAGVGGLRARGLAGPSGPDPALVRLLVLLARPDRHLEVRGAFPGPLRAVAAERDGDGVLAVHTGGSVTVSAAGSPAHAAASALPRCPAGPGPALRVPTAALARLLDPGRRPAGTGVPGPGCDDERLTQLFAGPAHRAQVCAVRHDRWGSPARLPGHLAVVDTRWGRYRLARSTGPHGGPEWSTLAPAGERSLPAELDALFSPGRSAASADDPLR</sequence>
<dbReference type="Pfam" id="PF14011">
    <property type="entry name" value="ESX-1_EspG"/>
    <property type="match status" value="1"/>
</dbReference>
<dbReference type="RefSeq" id="WP_340295397.1">
    <property type="nucleotide sequence ID" value="NZ_JBBJUP010000032.1"/>
</dbReference>
<evidence type="ECO:0000256" key="4">
    <source>
        <dbReference type="ARBA" id="ARBA00023186"/>
    </source>
</evidence>
<evidence type="ECO:0000313" key="7">
    <source>
        <dbReference type="Proteomes" id="UP001364211"/>
    </source>
</evidence>
<comment type="similarity">
    <text evidence="2">Belongs to the EspG family.</text>
</comment>
<keyword evidence="3" id="KW-0963">Cytoplasm</keyword>
<comment type="caution">
    <text evidence="6">The sequence shown here is derived from an EMBL/GenBank/DDBJ whole genome shotgun (WGS) entry which is preliminary data.</text>
</comment>
<reference evidence="6 7" key="1">
    <citation type="submission" date="2024-03" db="EMBL/GenBank/DDBJ databases">
        <title>Draft genome sequence of Pseudonocardia sp. DW16-2.</title>
        <authorList>
            <person name="Duangmal K."/>
        </authorList>
    </citation>
    <scope>NUCLEOTIDE SEQUENCE [LARGE SCALE GENOMIC DNA]</scope>
    <source>
        <strain evidence="6 7">DW16-2</strain>
    </source>
</reference>
<evidence type="ECO:0000313" key="6">
    <source>
        <dbReference type="EMBL" id="MEJ8282202.1"/>
    </source>
</evidence>
<protein>
    <submittedName>
        <fullName evidence="6">ESX secretion-associated protein EspG</fullName>
    </submittedName>
</protein>
<name>A0ABU8TE16_9PSEU</name>
<dbReference type="Proteomes" id="UP001364211">
    <property type="component" value="Unassembled WGS sequence"/>
</dbReference>
<accession>A0ABU8TE16</accession>
<keyword evidence="4" id="KW-0143">Chaperone</keyword>
<dbReference type="EMBL" id="JBBJUP010000032">
    <property type="protein sequence ID" value="MEJ8282202.1"/>
    <property type="molecule type" value="Genomic_DNA"/>
</dbReference>
<evidence type="ECO:0000256" key="2">
    <source>
        <dbReference type="ARBA" id="ARBA00006411"/>
    </source>
</evidence>
<evidence type="ECO:0000256" key="1">
    <source>
        <dbReference type="ARBA" id="ARBA00004496"/>
    </source>
</evidence>
<gene>
    <name evidence="6" type="ORF">WJX68_24945</name>
</gene>
<evidence type="ECO:0000256" key="3">
    <source>
        <dbReference type="ARBA" id="ARBA00022490"/>
    </source>
</evidence>
<comment type="subcellular location">
    <subcellularLocation>
        <location evidence="1">Cytoplasm</location>
    </subcellularLocation>
</comment>
<proteinExistence type="inferred from homology"/>
<evidence type="ECO:0000256" key="5">
    <source>
        <dbReference type="SAM" id="MobiDB-lite"/>
    </source>
</evidence>
<feature type="region of interest" description="Disordered" evidence="5">
    <location>
        <begin position="246"/>
        <end position="267"/>
    </location>
</feature>
<dbReference type="InterPro" id="IPR025734">
    <property type="entry name" value="EspG"/>
</dbReference>